<name>A0A451DLF0_9GAMM</name>
<dbReference type="InterPro" id="IPR003033">
    <property type="entry name" value="SCP2_sterol-bd_dom"/>
</dbReference>
<dbReference type="KEGG" id="ehd:ERCIPSTX3056_593"/>
<dbReference type="InterPro" id="IPR038989">
    <property type="entry name" value="UbiJ"/>
</dbReference>
<evidence type="ECO:0000313" key="2">
    <source>
        <dbReference type="EMBL" id="VFP87574.1"/>
    </source>
</evidence>
<keyword evidence="3" id="KW-1185">Reference proteome</keyword>
<proteinExistence type="predicted"/>
<dbReference type="Proteomes" id="UP000294462">
    <property type="component" value="Chromosome"/>
</dbReference>
<evidence type="ECO:0000313" key="3">
    <source>
        <dbReference type="Proteomes" id="UP000294462"/>
    </source>
</evidence>
<dbReference type="OrthoDB" id="5801225at2"/>
<feature type="domain" description="SCP2" evidence="1">
    <location>
        <begin position="36"/>
        <end position="107"/>
    </location>
</feature>
<reference evidence="2 3" key="1">
    <citation type="submission" date="2019-02" db="EMBL/GenBank/DDBJ databases">
        <authorList>
            <person name="Manzano-Marin A."/>
            <person name="Manzano-Marin A."/>
        </authorList>
    </citation>
    <scope>NUCLEOTIDE SEQUENCE [LARGE SCALE GENOMIC DNA]</scope>
    <source>
        <strain evidence="2 3">ErCipseudotaxifoliae</strain>
    </source>
</reference>
<accession>A0A451DLF0</accession>
<dbReference type="Pfam" id="PF02036">
    <property type="entry name" value="SCP2"/>
    <property type="match status" value="1"/>
</dbReference>
<dbReference type="RefSeq" id="WP_072666441.1">
    <property type="nucleotide sequence ID" value="NZ_LR217725.1"/>
</dbReference>
<evidence type="ECO:0000259" key="1">
    <source>
        <dbReference type="Pfam" id="PF02036"/>
    </source>
</evidence>
<organism evidence="2 3">
    <name type="scientific">Candidatus Erwinia haradaeae</name>
    <dbReference type="NCBI Taxonomy" id="1922217"/>
    <lineage>
        <taxon>Bacteria</taxon>
        <taxon>Pseudomonadati</taxon>
        <taxon>Pseudomonadota</taxon>
        <taxon>Gammaproteobacteria</taxon>
        <taxon>Enterobacterales</taxon>
        <taxon>Erwiniaceae</taxon>
        <taxon>Erwinia</taxon>
    </lineage>
</organism>
<dbReference type="AlphaFoldDB" id="A0A451DLF0"/>
<dbReference type="EMBL" id="LR217725">
    <property type="protein sequence ID" value="VFP87574.1"/>
    <property type="molecule type" value="Genomic_DNA"/>
</dbReference>
<sequence>MILLKIMTAILESIINTIVYREQVLVSTQQYLCGHSLSLIIYDINLSMVFVFNKNQVKIFNCYKGIADCTITTTLTALPKLYNYRKLTRLLNSEQLKVTGNLKIIEVLLTTLELDGMELDPVEYLTLWIGDIAAESIGQFFRHCYQLMHYEVKRKKECLSETITEEWRLSPGFLEMSWFIKEVEECIHTLDIFDARICLLEIS</sequence>
<dbReference type="PANTHER" id="PTHR38693:SF1">
    <property type="entry name" value="UBIQUINONE BIOSYNTHESIS ACCESSORY FACTOR UBIJ"/>
    <property type="match status" value="1"/>
</dbReference>
<keyword evidence="2" id="KW-0830">Ubiquinone</keyword>
<gene>
    <name evidence="2" type="primary">ubiJ</name>
    <name evidence="2" type="ORF">ERCIPSTX3056_593</name>
</gene>
<dbReference type="GO" id="GO:0006744">
    <property type="term" value="P:ubiquinone biosynthetic process"/>
    <property type="evidence" value="ECO:0007669"/>
    <property type="project" value="InterPro"/>
</dbReference>
<dbReference type="PANTHER" id="PTHR38693">
    <property type="entry name" value="UBIQUINONE BIOSYNTHESIS PROTEIN UBIJ"/>
    <property type="match status" value="1"/>
</dbReference>
<protein>
    <submittedName>
        <fullName evidence="2">Ubiquinone biosynthesis protein UbiJ</fullName>
    </submittedName>
</protein>